<proteinExistence type="predicted"/>
<dbReference type="Pfam" id="PF01693">
    <property type="entry name" value="Cauli_VI"/>
    <property type="match status" value="1"/>
</dbReference>
<gene>
    <name evidence="2" type="ORF">HD556DRAFT_1448813</name>
</gene>
<dbReference type="Proteomes" id="UP000719766">
    <property type="component" value="Unassembled WGS sequence"/>
</dbReference>
<comment type="caution">
    <text evidence="2">The sequence shown here is derived from an EMBL/GenBank/DDBJ whole genome shotgun (WGS) entry which is preliminary data.</text>
</comment>
<reference evidence="2" key="1">
    <citation type="journal article" date="2020" name="New Phytol.">
        <title>Comparative genomics reveals dynamic genome evolution in host specialist ectomycorrhizal fungi.</title>
        <authorList>
            <person name="Lofgren L.A."/>
            <person name="Nguyen N.H."/>
            <person name="Vilgalys R."/>
            <person name="Ruytinx J."/>
            <person name="Liao H.L."/>
            <person name="Branco S."/>
            <person name="Kuo A."/>
            <person name="LaButti K."/>
            <person name="Lipzen A."/>
            <person name="Andreopoulos W."/>
            <person name="Pangilinan J."/>
            <person name="Riley R."/>
            <person name="Hundley H."/>
            <person name="Na H."/>
            <person name="Barry K."/>
            <person name="Grigoriev I.V."/>
            <person name="Stajich J.E."/>
            <person name="Kennedy P.G."/>
        </authorList>
    </citation>
    <scope>NUCLEOTIDE SEQUENCE</scope>
    <source>
        <strain evidence="2">S12</strain>
    </source>
</reference>
<evidence type="ECO:0000313" key="2">
    <source>
        <dbReference type="EMBL" id="KAG1787323.1"/>
    </source>
</evidence>
<dbReference type="GeneID" id="64601261"/>
<evidence type="ECO:0000313" key="3">
    <source>
        <dbReference type="Proteomes" id="UP000719766"/>
    </source>
</evidence>
<dbReference type="AlphaFoldDB" id="A0A9P7ADP7"/>
<dbReference type="InterPro" id="IPR011320">
    <property type="entry name" value="RNase_H1_N"/>
</dbReference>
<evidence type="ECO:0000259" key="1">
    <source>
        <dbReference type="Pfam" id="PF01693"/>
    </source>
</evidence>
<dbReference type="EMBL" id="JABBWE010000080">
    <property type="protein sequence ID" value="KAG1787323.1"/>
    <property type="molecule type" value="Genomic_DNA"/>
</dbReference>
<dbReference type="RefSeq" id="XP_041154678.1">
    <property type="nucleotide sequence ID" value="XM_041307497.1"/>
</dbReference>
<protein>
    <recommendedName>
        <fullName evidence="1">Ribonuclease H1 N-terminal domain-containing protein</fullName>
    </recommendedName>
</protein>
<organism evidence="2 3">
    <name type="scientific">Suillus plorans</name>
    <dbReference type="NCBI Taxonomy" id="116603"/>
    <lineage>
        <taxon>Eukaryota</taxon>
        <taxon>Fungi</taxon>
        <taxon>Dikarya</taxon>
        <taxon>Basidiomycota</taxon>
        <taxon>Agaricomycotina</taxon>
        <taxon>Agaricomycetes</taxon>
        <taxon>Agaricomycetidae</taxon>
        <taxon>Boletales</taxon>
        <taxon>Suillineae</taxon>
        <taxon>Suillaceae</taxon>
        <taxon>Suillus</taxon>
    </lineage>
</organism>
<dbReference type="SUPFAM" id="SSF55658">
    <property type="entry name" value="L9 N-domain-like"/>
    <property type="match status" value="1"/>
</dbReference>
<keyword evidence="3" id="KW-1185">Reference proteome</keyword>
<feature type="domain" description="Ribonuclease H1 N-terminal" evidence="1">
    <location>
        <begin position="111"/>
        <end position="151"/>
    </location>
</feature>
<accession>A0A9P7ADP7</accession>
<name>A0A9P7ADP7_9AGAM</name>
<sequence>MSSHPSTRSDSQAGDHIQDLQNLLDRMSLADSSVGTVTWKRKTTEESITLSRTSCVQSTHNTIPDGRIVPLPTTLTAQTPSHPVSIPSHVPLAPTPDEIRPPQAGLKPEGFWVIIVGQEVGVFYCWADVAERTNFVSGSIQKRYPSFQQALHAYTVKYNERSVHAVPIPGGPFWPMNLPVSPASPPPPASPTLSIDSDDLWSQVEDLSDTMSQYKFEST</sequence>
<dbReference type="OrthoDB" id="2676387at2759"/>
<dbReference type="InterPro" id="IPR009027">
    <property type="entry name" value="Ribosomal_bL9/RNase_H1_N"/>
</dbReference>